<gene>
    <name evidence="11" type="ORF">Pmani_020961</name>
</gene>
<feature type="transmembrane region" description="Helical" evidence="9">
    <location>
        <begin position="648"/>
        <end position="672"/>
    </location>
</feature>
<evidence type="ECO:0000256" key="9">
    <source>
        <dbReference type="SAM" id="Phobius"/>
    </source>
</evidence>
<comment type="similarity">
    <text evidence="2">Belongs to the glutamate-gated ion channel (TC 1.A.10.1) family.</text>
</comment>
<accession>A0AAE1U232</accession>
<protein>
    <recommendedName>
        <fullName evidence="10">Ionotropic glutamate receptor C-terminal domain-containing protein</fullName>
    </recommendedName>
</protein>
<dbReference type="AlphaFoldDB" id="A0AAE1U232"/>
<sequence length="673" mass="75144">MAALQGLGETTALHLHSVIATRLGMKPMIDGITGLASDWMNGLEDDFVMRIKADRPSPGRPCWTRGQIFHHIHDLEEKAGHLLSMFKVPSVAMVAECDNSRELRGVSGVAAEAWQRGLATCTFTNISVLTKEVMREPSRALCFHDRQWTVVLIGSSTWATAVIQAAPRLGLYDQRVHWVVVVLEDGPSITASSSHLPLSLRITWLIWSPRLSQWVVMVGIASEDGMKVKEAAKWLKGDESTVISGAKLPLRTPYLNNFFGSVLRVASRRTTDPRHVFHPITRCYFNPTGVTECTGYVGQLLMLVIGSLNLTIVNSKYLRCGLANQEGTRVMAVQERKADIALGTCSITSNRLQAVDFTEFFKVIRSSILTGEPAAIDSAFVLFDVLSGSTWVCLVGYLVMVTTVLWMMGRILATVYPGLYLPLKDSIAVTTKSFIYQPHGRQPISVSGRGVVAVSWVAVITIASVYSGNLTAWLCLPRYERPVDSLEDLVDRPYIIPVVVMNDPNHMMFVNRTEGLLGNIAPRLAFRDEKRFQDHNLMKRVWEGTAAYFNSDRSHINRAASLNEALGRGSRFTPCGIHLGIHDLRQDYLGLMINKNSWFKEQINQRIRWMRSFGIVTYLYKKFNPPGCLLKNKREQGRSVLSLRQLQGVFWVWLSCLGIASIFFIAEILAGLG</sequence>
<dbReference type="InterPro" id="IPR052192">
    <property type="entry name" value="Insect_Ionotropic_Sensory_Rcpt"/>
</dbReference>
<keyword evidence="3" id="KW-1003">Cell membrane</keyword>
<keyword evidence="8" id="KW-0325">Glycoprotein</keyword>
<keyword evidence="6 9" id="KW-0472">Membrane</keyword>
<organism evidence="11 12">
    <name type="scientific">Petrolisthes manimaculis</name>
    <dbReference type="NCBI Taxonomy" id="1843537"/>
    <lineage>
        <taxon>Eukaryota</taxon>
        <taxon>Metazoa</taxon>
        <taxon>Ecdysozoa</taxon>
        <taxon>Arthropoda</taxon>
        <taxon>Crustacea</taxon>
        <taxon>Multicrustacea</taxon>
        <taxon>Malacostraca</taxon>
        <taxon>Eumalacostraca</taxon>
        <taxon>Eucarida</taxon>
        <taxon>Decapoda</taxon>
        <taxon>Pleocyemata</taxon>
        <taxon>Anomura</taxon>
        <taxon>Galatheoidea</taxon>
        <taxon>Porcellanidae</taxon>
        <taxon>Petrolisthes</taxon>
    </lineage>
</organism>
<evidence type="ECO:0000256" key="4">
    <source>
        <dbReference type="ARBA" id="ARBA00022692"/>
    </source>
</evidence>
<evidence type="ECO:0000313" key="11">
    <source>
        <dbReference type="EMBL" id="KAK4307248.1"/>
    </source>
</evidence>
<feature type="transmembrane region" description="Helical" evidence="9">
    <location>
        <begin position="391"/>
        <end position="413"/>
    </location>
</feature>
<keyword evidence="4 9" id="KW-0812">Transmembrane</keyword>
<evidence type="ECO:0000313" key="12">
    <source>
        <dbReference type="Proteomes" id="UP001292094"/>
    </source>
</evidence>
<dbReference type="GO" id="GO:0015276">
    <property type="term" value="F:ligand-gated monoatomic ion channel activity"/>
    <property type="evidence" value="ECO:0007669"/>
    <property type="project" value="InterPro"/>
</dbReference>
<dbReference type="PANTHER" id="PTHR42643">
    <property type="entry name" value="IONOTROPIC RECEPTOR 20A-RELATED"/>
    <property type="match status" value="1"/>
</dbReference>
<feature type="transmembrane region" description="Helical" evidence="9">
    <location>
        <begin position="453"/>
        <end position="476"/>
    </location>
</feature>
<dbReference type="Gene3D" id="1.10.287.70">
    <property type="match status" value="1"/>
</dbReference>
<feature type="domain" description="Ionotropic glutamate receptor C-terminal" evidence="10">
    <location>
        <begin position="389"/>
        <end position="654"/>
    </location>
</feature>
<comment type="subcellular location">
    <subcellularLocation>
        <location evidence="1">Cell membrane</location>
        <topology evidence="1">Multi-pass membrane protein</topology>
    </subcellularLocation>
</comment>
<reference evidence="11" key="1">
    <citation type="submission" date="2023-11" db="EMBL/GenBank/DDBJ databases">
        <title>Genome assemblies of two species of porcelain crab, Petrolisthes cinctipes and Petrolisthes manimaculis (Anomura: Porcellanidae).</title>
        <authorList>
            <person name="Angst P."/>
        </authorList>
    </citation>
    <scope>NUCLEOTIDE SEQUENCE</scope>
    <source>
        <strain evidence="11">PB745_02</strain>
        <tissue evidence="11">Gill</tissue>
    </source>
</reference>
<keyword evidence="5 9" id="KW-1133">Transmembrane helix</keyword>
<evidence type="ECO:0000256" key="2">
    <source>
        <dbReference type="ARBA" id="ARBA00008685"/>
    </source>
</evidence>
<dbReference type="InterPro" id="IPR001320">
    <property type="entry name" value="Iontro_rcpt_C"/>
</dbReference>
<proteinExistence type="inferred from homology"/>
<evidence type="ECO:0000256" key="1">
    <source>
        <dbReference type="ARBA" id="ARBA00004651"/>
    </source>
</evidence>
<dbReference type="EMBL" id="JAWZYT010002018">
    <property type="protein sequence ID" value="KAK4307248.1"/>
    <property type="molecule type" value="Genomic_DNA"/>
</dbReference>
<dbReference type="GO" id="GO:0005886">
    <property type="term" value="C:plasma membrane"/>
    <property type="evidence" value="ECO:0007669"/>
    <property type="project" value="UniProtKB-SubCell"/>
</dbReference>
<evidence type="ECO:0000256" key="8">
    <source>
        <dbReference type="ARBA" id="ARBA00023180"/>
    </source>
</evidence>
<evidence type="ECO:0000256" key="6">
    <source>
        <dbReference type="ARBA" id="ARBA00023136"/>
    </source>
</evidence>
<dbReference type="PANTHER" id="PTHR42643:SF39">
    <property type="entry name" value="IONOTROPIC RECEPTOR 56A-RELATED"/>
    <property type="match status" value="1"/>
</dbReference>
<keyword evidence="7" id="KW-0675">Receptor</keyword>
<keyword evidence="12" id="KW-1185">Reference proteome</keyword>
<evidence type="ECO:0000259" key="10">
    <source>
        <dbReference type="Pfam" id="PF00060"/>
    </source>
</evidence>
<evidence type="ECO:0000256" key="3">
    <source>
        <dbReference type="ARBA" id="ARBA00022475"/>
    </source>
</evidence>
<evidence type="ECO:0000256" key="7">
    <source>
        <dbReference type="ARBA" id="ARBA00023170"/>
    </source>
</evidence>
<comment type="caution">
    <text evidence="11">The sequence shown here is derived from an EMBL/GenBank/DDBJ whole genome shotgun (WGS) entry which is preliminary data.</text>
</comment>
<dbReference type="GO" id="GO:0050906">
    <property type="term" value="P:detection of stimulus involved in sensory perception"/>
    <property type="evidence" value="ECO:0007669"/>
    <property type="project" value="UniProtKB-ARBA"/>
</dbReference>
<dbReference type="SUPFAM" id="SSF53850">
    <property type="entry name" value="Periplasmic binding protein-like II"/>
    <property type="match status" value="1"/>
</dbReference>
<dbReference type="Proteomes" id="UP001292094">
    <property type="component" value="Unassembled WGS sequence"/>
</dbReference>
<name>A0AAE1U232_9EUCA</name>
<evidence type="ECO:0000256" key="5">
    <source>
        <dbReference type="ARBA" id="ARBA00022989"/>
    </source>
</evidence>
<dbReference type="Pfam" id="PF00060">
    <property type="entry name" value="Lig_chan"/>
    <property type="match status" value="1"/>
</dbReference>
<dbReference type="Gene3D" id="3.40.190.10">
    <property type="entry name" value="Periplasmic binding protein-like II"/>
    <property type="match status" value="1"/>
</dbReference>